<organism evidence="1">
    <name type="scientific">marine metagenome</name>
    <dbReference type="NCBI Taxonomy" id="408172"/>
    <lineage>
        <taxon>unclassified sequences</taxon>
        <taxon>metagenomes</taxon>
        <taxon>ecological metagenomes</taxon>
    </lineage>
</organism>
<protein>
    <submittedName>
        <fullName evidence="1">Uncharacterized protein</fullName>
    </submittedName>
</protein>
<proteinExistence type="predicted"/>
<accession>A0A382HKE4</accession>
<reference evidence="1" key="1">
    <citation type="submission" date="2018-05" db="EMBL/GenBank/DDBJ databases">
        <authorList>
            <person name="Lanie J.A."/>
            <person name="Ng W.-L."/>
            <person name="Kazmierczak K.M."/>
            <person name="Andrzejewski T.M."/>
            <person name="Davidsen T.M."/>
            <person name="Wayne K.J."/>
            <person name="Tettelin H."/>
            <person name="Glass J.I."/>
            <person name="Rusch D."/>
            <person name="Podicherti R."/>
            <person name="Tsui H.-C.T."/>
            <person name="Winkler M.E."/>
        </authorList>
    </citation>
    <scope>NUCLEOTIDE SEQUENCE</scope>
</reference>
<dbReference type="EMBL" id="UINC01061693">
    <property type="protein sequence ID" value="SVB87535.1"/>
    <property type="molecule type" value="Genomic_DNA"/>
</dbReference>
<gene>
    <name evidence="1" type="ORF">METZ01_LOCUS240389</name>
</gene>
<evidence type="ECO:0000313" key="1">
    <source>
        <dbReference type="EMBL" id="SVB87535.1"/>
    </source>
</evidence>
<feature type="non-terminal residue" evidence="1">
    <location>
        <position position="1"/>
    </location>
</feature>
<name>A0A382HKE4_9ZZZZ</name>
<dbReference type="AlphaFoldDB" id="A0A382HKE4"/>
<sequence>VCEKREHIRHPNLPSLEYAVKSVPGRFAPLATSTAPVADTAV</sequence>